<keyword evidence="1" id="KW-0175">Coiled coil</keyword>
<dbReference type="InParanoid" id="H2Z878"/>
<feature type="compositionally biased region" description="Polar residues" evidence="2">
    <location>
        <begin position="457"/>
        <end position="470"/>
    </location>
</feature>
<dbReference type="Proteomes" id="UP000007875">
    <property type="component" value="Unassembled WGS sequence"/>
</dbReference>
<dbReference type="STRING" id="51511.ENSCSAVP00000013790"/>
<dbReference type="InterPro" id="IPR038830">
    <property type="entry name" value="CCDC186"/>
</dbReference>
<dbReference type="AlphaFoldDB" id="H2Z878"/>
<dbReference type="GO" id="GO:0031267">
    <property type="term" value="F:small GTPase binding"/>
    <property type="evidence" value="ECO:0007669"/>
    <property type="project" value="TreeGrafter"/>
</dbReference>
<feature type="coiled-coil region" evidence="1">
    <location>
        <begin position="83"/>
        <end position="258"/>
    </location>
</feature>
<name>H2Z878_CIOSA</name>
<accession>H2Z878</accession>
<evidence type="ECO:0000256" key="2">
    <source>
        <dbReference type="SAM" id="MobiDB-lite"/>
    </source>
</evidence>
<dbReference type="Ensembl" id="ENSCSAVT00000013949.1">
    <property type="protein sequence ID" value="ENSCSAVP00000013790.1"/>
    <property type="gene ID" value="ENSCSAVG00000008092.1"/>
</dbReference>
<reference evidence="4" key="1">
    <citation type="submission" date="2003-08" db="EMBL/GenBank/DDBJ databases">
        <authorList>
            <person name="Birren B."/>
            <person name="Nusbaum C."/>
            <person name="Abebe A."/>
            <person name="Abouelleil A."/>
            <person name="Adekoya E."/>
            <person name="Ait-zahra M."/>
            <person name="Allen N."/>
            <person name="Allen T."/>
            <person name="An P."/>
            <person name="Anderson M."/>
            <person name="Anderson S."/>
            <person name="Arachchi H."/>
            <person name="Armbruster J."/>
            <person name="Bachantsang P."/>
            <person name="Baldwin J."/>
            <person name="Barry A."/>
            <person name="Bayul T."/>
            <person name="Blitshsteyn B."/>
            <person name="Bloom T."/>
            <person name="Blye J."/>
            <person name="Boguslavskiy L."/>
            <person name="Borowsky M."/>
            <person name="Boukhgalter B."/>
            <person name="Brunache A."/>
            <person name="Butler J."/>
            <person name="Calixte N."/>
            <person name="Calvo S."/>
            <person name="Camarata J."/>
            <person name="Campo K."/>
            <person name="Chang J."/>
            <person name="Cheshatsang Y."/>
            <person name="Citroen M."/>
            <person name="Collymore A."/>
            <person name="Considine T."/>
            <person name="Cook A."/>
            <person name="Cooke P."/>
            <person name="Corum B."/>
            <person name="Cuomo C."/>
            <person name="David R."/>
            <person name="Dawoe T."/>
            <person name="Degray S."/>
            <person name="Dodge S."/>
            <person name="Dooley K."/>
            <person name="Dorje P."/>
            <person name="Dorjee K."/>
            <person name="Dorris L."/>
            <person name="Duffey N."/>
            <person name="Dupes A."/>
            <person name="Elkins T."/>
            <person name="Engels R."/>
            <person name="Erickson J."/>
            <person name="Farina A."/>
            <person name="Faro S."/>
            <person name="Ferreira P."/>
            <person name="Fischer H."/>
            <person name="Fitzgerald M."/>
            <person name="Foley K."/>
            <person name="Gage D."/>
            <person name="Galagan J."/>
            <person name="Gearin G."/>
            <person name="Gnerre S."/>
            <person name="Gnirke A."/>
            <person name="Goyette A."/>
            <person name="Graham J."/>
            <person name="Grandbois E."/>
            <person name="Gyaltsen K."/>
            <person name="Hafez N."/>
            <person name="Hagopian D."/>
            <person name="Hagos B."/>
            <person name="Hall J."/>
            <person name="Hatcher B."/>
            <person name="Heller A."/>
            <person name="Higgins H."/>
            <person name="Honan T."/>
            <person name="Horn A."/>
            <person name="Houde N."/>
            <person name="Hughes L."/>
            <person name="Hulme W."/>
            <person name="Husby E."/>
            <person name="Iliev I."/>
            <person name="Jaffe D."/>
            <person name="Jones C."/>
            <person name="Kamal M."/>
            <person name="Kamat A."/>
            <person name="Kamvysselis M."/>
            <person name="Karlsson E."/>
            <person name="Kells C."/>
            <person name="Kieu A."/>
            <person name="Kisner P."/>
            <person name="Kodira C."/>
            <person name="Kulbokas E."/>
            <person name="Labutti K."/>
            <person name="Lama D."/>
            <person name="Landers T."/>
            <person name="Leger J."/>
            <person name="Levine S."/>
            <person name="Lewis D."/>
            <person name="Lewis T."/>
            <person name="Lindblad-toh K."/>
            <person name="Liu X."/>
            <person name="Lokyitsang T."/>
            <person name="Lokyitsang Y."/>
            <person name="Lucien O."/>
            <person name="Lui A."/>
            <person name="Ma L.J."/>
            <person name="Mabbitt R."/>
            <person name="Macdonald J."/>
            <person name="Maclean C."/>
            <person name="Major J."/>
            <person name="Manning J."/>
            <person name="Marabella R."/>
            <person name="Maru K."/>
            <person name="Matthews C."/>
            <person name="Mauceli E."/>
            <person name="Mccarthy M."/>
            <person name="Mcdonough S."/>
            <person name="Mcghee T."/>
            <person name="Meldrim J."/>
            <person name="Meneus L."/>
            <person name="Mesirov J."/>
            <person name="Mihalev A."/>
            <person name="Mihova T."/>
            <person name="Mikkelsen T."/>
            <person name="Mlenga V."/>
            <person name="Moru K."/>
            <person name="Mozes J."/>
            <person name="Mulrain L."/>
            <person name="Munson G."/>
            <person name="Naylor J."/>
            <person name="Newes C."/>
            <person name="Nguyen C."/>
            <person name="Nguyen N."/>
            <person name="Nguyen T."/>
            <person name="Nicol R."/>
            <person name="Nielsen C."/>
            <person name="Nizzari M."/>
            <person name="Norbu C."/>
            <person name="Norbu N."/>
            <person name="O'donnell P."/>
            <person name="Okoawo O."/>
            <person name="O'leary S."/>
            <person name="Omotosho B."/>
            <person name="O'neill K."/>
            <person name="Osman S."/>
            <person name="Parker S."/>
            <person name="Perrin D."/>
            <person name="Phunkhang P."/>
            <person name="Piqani B."/>
            <person name="Purcell S."/>
            <person name="Rachupka T."/>
            <person name="Ramasamy U."/>
            <person name="Rameau R."/>
            <person name="Ray V."/>
            <person name="Raymond C."/>
            <person name="Retta R."/>
            <person name="Richardson S."/>
            <person name="Rise C."/>
            <person name="Rodriguez J."/>
            <person name="Rogers J."/>
            <person name="Rogov P."/>
            <person name="Rutman M."/>
            <person name="Schupbach R."/>
            <person name="Seaman C."/>
            <person name="Settipalli S."/>
            <person name="Sharpe T."/>
            <person name="Sheridan J."/>
            <person name="Sherpa N."/>
            <person name="Shi J."/>
            <person name="Smirnov S."/>
            <person name="Smith C."/>
            <person name="Sougnez C."/>
            <person name="Spencer B."/>
            <person name="Stalker J."/>
            <person name="Stange-thomann N."/>
            <person name="Stavropoulos S."/>
            <person name="Stetson K."/>
            <person name="Stone C."/>
            <person name="Stone S."/>
            <person name="Stubbs M."/>
            <person name="Talamas J."/>
            <person name="Tchuinga P."/>
            <person name="Tenzing P."/>
            <person name="Tesfaye S."/>
            <person name="Theodore J."/>
            <person name="Thoulutsang Y."/>
            <person name="Topham K."/>
            <person name="Towey S."/>
            <person name="Tsamla T."/>
            <person name="Tsomo N."/>
            <person name="Vallee D."/>
            <person name="Vassiliev H."/>
            <person name="Venkataraman V."/>
            <person name="Vinson J."/>
            <person name="Vo A."/>
            <person name="Wade C."/>
            <person name="Wang S."/>
            <person name="Wangchuk T."/>
            <person name="Wangdi T."/>
            <person name="Whittaker C."/>
            <person name="Wilkinson J."/>
            <person name="Wu Y."/>
            <person name="Wyman D."/>
            <person name="Yadav S."/>
            <person name="Yang S."/>
            <person name="Yang X."/>
            <person name="Yeager S."/>
            <person name="Yee E."/>
            <person name="Young G."/>
            <person name="Zainoun J."/>
            <person name="Zembeck L."/>
            <person name="Zimmer A."/>
            <person name="Zody M."/>
            <person name="Lander E."/>
        </authorList>
    </citation>
    <scope>NUCLEOTIDE SEQUENCE [LARGE SCALE GENOMIC DNA]</scope>
</reference>
<proteinExistence type="predicted"/>
<reference evidence="3" key="3">
    <citation type="submission" date="2025-09" db="UniProtKB">
        <authorList>
            <consortium name="Ensembl"/>
        </authorList>
    </citation>
    <scope>IDENTIFICATION</scope>
</reference>
<evidence type="ECO:0000256" key="1">
    <source>
        <dbReference type="SAM" id="Coils"/>
    </source>
</evidence>
<feature type="coiled-coil region" evidence="1">
    <location>
        <begin position="290"/>
        <end position="373"/>
    </location>
</feature>
<organism evidence="3 4">
    <name type="scientific">Ciona savignyi</name>
    <name type="common">Pacific transparent sea squirt</name>
    <dbReference type="NCBI Taxonomy" id="51511"/>
    <lineage>
        <taxon>Eukaryota</taxon>
        <taxon>Metazoa</taxon>
        <taxon>Chordata</taxon>
        <taxon>Tunicata</taxon>
        <taxon>Ascidiacea</taxon>
        <taxon>Phlebobranchia</taxon>
        <taxon>Cionidae</taxon>
        <taxon>Ciona</taxon>
    </lineage>
</organism>
<dbReference type="PANTHER" id="PTHR18911:SF5">
    <property type="entry name" value="COILED-COIL DOMAIN-CONTAINING PROTEIN 186"/>
    <property type="match status" value="1"/>
</dbReference>
<dbReference type="GO" id="GO:0099518">
    <property type="term" value="P:vesicle cytoskeletal trafficking"/>
    <property type="evidence" value="ECO:0007669"/>
    <property type="project" value="TreeGrafter"/>
</dbReference>
<dbReference type="PANTHER" id="PTHR18911">
    <property type="entry name" value="CTCL TUMOR ANTIGEN HD-CL-01"/>
    <property type="match status" value="1"/>
</dbReference>
<keyword evidence="4" id="KW-1185">Reference proteome</keyword>
<dbReference type="OMA" id="KYGNGVM"/>
<dbReference type="GO" id="GO:0005802">
    <property type="term" value="C:trans-Golgi network"/>
    <property type="evidence" value="ECO:0007669"/>
    <property type="project" value="TreeGrafter"/>
</dbReference>
<feature type="coiled-coil region" evidence="1">
    <location>
        <begin position="527"/>
        <end position="554"/>
    </location>
</feature>
<dbReference type="HOGENOM" id="CLU_007958_1_0_1"/>
<feature type="coiled-coil region" evidence="1">
    <location>
        <begin position="5"/>
        <end position="54"/>
    </location>
</feature>
<dbReference type="eggNOG" id="KOG0992">
    <property type="taxonomic scope" value="Eukaryota"/>
</dbReference>
<feature type="region of interest" description="Disordered" evidence="2">
    <location>
        <begin position="449"/>
        <end position="488"/>
    </location>
</feature>
<sequence length="622" mass="71497">LECQNLELNQNLRQLQEKLSAHDVAAKRTIARLQQDSENKIKELNKMCAQVKSEQQTSVMNFARREKEVLDLRQKKDAAEMYARNTTKERERAVAQLKTVKADFIKCKNMLERKEGEYNAQKQEVEKLKEEINSQIIKVRWAQNKLKTEVDSHKETKEKCDKMVAEIQQAKEETEQIRKNCQGMIKTYQESEEIKSNALDIELKEKLQTLNEKETETMEVRAVLKQKSEELNMIKIKHKDLLEEEKVLKSRVECLETERLNNDQVLRGYEEVMNKQKLSAGDMADRLQAMDKLQEELATVTTECNEIKCALEEATEKCETALSDLACKEEKEQELLQFTERMSSKNTELAVKVEELNTKVTFQTEEIDSLKGEKVQLLSEIQNVSTTLGQQMSSSQKSTTDMTSRLQEKEKTICQLLLQIEDLKDEMRTVKRKNNACVKDLTRQLTQAKRKMDNADALSNSSGPTSTNHSADCGSMGSRASSTNSLDRMHSYPETNGIPETTITGPGAGPADRQMLIERIVRLQQIHAKKNDKIDFLQEHVQQLVEELQKKHRLIQHYVMREEAGVLAPPRENKDSKPKHGLTLDLSLEINRKMQSVLEDTLLKNITLKESLEMLGKRSSKI</sequence>
<protein>
    <recommendedName>
        <fullName evidence="5">Coiled-coil domain-containing protein 186</fullName>
    </recommendedName>
</protein>
<evidence type="ECO:0000313" key="3">
    <source>
        <dbReference type="Ensembl" id="ENSCSAVP00000013790.1"/>
    </source>
</evidence>
<evidence type="ECO:0000313" key="4">
    <source>
        <dbReference type="Proteomes" id="UP000007875"/>
    </source>
</evidence>
<evidence type="ECO:0008006" key="5">
    <source>
        <dbReference type="Google" id="ProtNLM"/>
    </source>
</evidence>
<dbReference type="GeneTree" id="ENSGT00720000108851"/>
<reference evidence="3" key="2">
    <citation type="submission" date="2025-08" db="UniProtKB">
        <authorList>
            <consortium name="Ensembl"/>
        </authorList>
    </citation>
    <scope>IDENTIFICATION</scope>
</reference>
<dbReference type="FunCoup" id="H2Z878">
    <property type="interactions" value="276"/>
</dbReference>